<evidence type="ECO:0000313" key="1">
    <source>
        <dbReference type="EMBL" id="CAB4196964.1"/>
    </source>
</evidence>
<proteinExistence type="predicted"/>
<sequence length="93" mass="11244">MKNTIESFITTPISNILCKDTQKLDAFLYQSSKIHDIRFSNKESSIKFHKRKLGKQNYCWIGSNRHWVWETKTWRVFCCKRGSYFEVEKKIVY</sequence>
<name>A0A6J5RY24_9CAUD</name>
<organism evidence="1">
    <name type="scientific">uncultured Caudovirales phage</name>
    <dbReference type="NCBI Taxonomy" id="2100421"/>
    <lineage>
        <taxon>Viruses</taxon>
        <taxon>Duplodnaviria</taxon>
        <taxon>Heunggongvirae</taxon>
        <taxon>Uroviricota</taxon>
        <taxon>Caudoviricetes</taxon>
        <taxon>Peduoviridae</taxon>
        <taxon>Maltschvirus</taxon>
        <taxon>Maltschvirus maltsch</taxon>
    </lineage>
</organism>
<dbReference type="EMBL" id="LR797252">
    <property type="protein sequence ID" value="CAB4196964.1"/>
    <property type="molecule type" value="Genomic_DNA"/>
</dbReference>
<gene>
    <name evidence="1" type="ORF">UFOVP1290_484</name>
</gene>
<accession>A0A6J5RY24</accession>
<protein>
    <submittedName>
        <fullName evidence="1">Uncharacterized protein</fullName>
    </submittedName>
</protein>
<reference evidence="1" key="1">
    <citation type="submission" date="2020-05" db="EMBL/GenBank/DDBJ databases">
        <authorList>
            <person name="Chiriac C."/>
            <person name="Salcher M."/>
            <person name="Ghai R."/>
            <person name="Kavagutti S V."/>
        </authorList>
    </citation>
    <scope>NUCLEOTIDE SEQUENCE</scope>
</reference>